<keyword evidence="1" id="KW-0812">Transmembrane</keyword>
<feature type="transmembrane region" description="Helical" evidence="1">
    <location>
        <begin position="49"/>
        <end position="68"/>
    </location>
</feature>
<dbReference type="EMBL" id="QDOG01000002">
    <property type="protein sequence ID" value="PVL97494.1"/>
    <property type="molecule type" value="Genomic_DNA"/>
</dbReference>
<keyword evidence="1" id="KW-0472">Membrane</keyword>
<feature type="transmembrane region" description="Helical" evidence="1">
    <location>
        <begin position="80"/>
        <end position="101"/>
    </location>
</feature>
<dbReference type="AlphaFoldDB" id="A0A2T9IA12"/>
<dbReference type="RefSeq" id="WP_000106742.1">
    <property type="nucleotide sequence ID" value="NZ_QDOG01000002.1"/>
</dbReference>
<organism evidence="2 3">
    <name type="scientific">Salmonella enterica subsp. enterica serovar Agona</name>
    <dbReference type="NCBI Taxonomy" id="58095"/>
    <lineage>
        <taxon>Bacteria</taxon>
        <taxon>Pseudomonadati</taxon>
        <taxon>Pseudomonadota</taxon>
        <taxon>Gammaproteobacteria</taxon>
        <taxon>Enterobacterales</taxon>
        <taxon>Enterobacteriaceae</taxon>
        <taxon>Salmonella</taxon>
    </lineage>
</organism>
<sequence length="120" mass="13744">MSTPKVELATIPVSPDDIYTNLQIGVIVVSEDKLVRILEKDRERIKRNVAWTAPASFFISLIVTILTTDFKNKWGMPAETWQALFYVATAISALFMIIFYFKVKKKSMDDLIKEIKGNKE</sequence>
<gene>
    <name evidence="2" type="ORF">C4792_06595</name>
</gene>
<evidence type="ECO:0000256" key="1">
    <source>
        <dbReference type="SAM" id="Phobius"/>
    </source>
</evidence>
<name>A0A2T9IA12_SALET</name>
<reference evidence="2 3" key="1">
    <citation type="submission" date="2018-04" db="EMBL/GenBank/DDBJ databases">
        <title>Serotype diversity and antimicrobial resistance among Salmonella enterica isolated from patients at an equine referral hospital.</title>
        <authorList>
            <person name="Leon I.M."/>
            <person name="Lawhon S.D."/>
            <person name="Norman K.N."/>
            <person name="Threadgill D.S."/>
            <person name="Ohta N."/>
            <person name="Vinasco J."/>
            <person name="Scott H.M."/>
        </authorList>
    </citation>
    <scope>NUCLEOTIDE SEQUENCE [LARGE SCALE GENOMIC DNA]</scope>
    <source>
        <strain evidence="2 3">167</strain>
    </source>
</reference>
<evidence type="ECO:0000313" key="2">
    <source>
        <dbReference type="EMBL" id="PVL97494.1"/>
    </source>
</evidence>
<evidence type="ECO:0000313" key="3">
    <source>
        <dbReference type="Proteomes" id="UP000245147"/>
    </source>
</evidence>
<comment type="caution">
    <text evidence="2">The sequence shown here is derived from an EMBL/GenBank/DDBJ whole genome shotgun (WGS) entry which is preliminary data.</text>
</comment>
<dbReference type="Proteomes" id="UP000245147">
    <property type="component" value="Unassembled WGS sequence"/>
</dbReference>
<proteinExistence type="predicted"/>
<protein>
    <submittedName>
        <fullName evidence="2">Uncharacterized protein</fullName>
    </submittedName>
</protein>
<accession>A0A2T9IA12</accession>
<keyword evidence="1" id="KW-1133">Transmembrane helix</keyword>